<dbReference type="HOGENOM" id="CLU_1275599_0_0_10"/>
<proteinExistence type="predicted"/>
<accession>B0NMA3</accession>
<dbReference type="GeneID" id="31796350"/>
<dbReference type="EMBL" id="ABFZ02000016">
    <property type="protein sequence ID" value="EDS16431.1"/>
    <property type="molecule type" value="Genomic_DNA"/>
</dbReference>
<evidence type="ECO:0000313" key="2">
    <source>
        <dbReference type="Proteomes" id="UP000004713"/>
    </source>
</evidence>
<name>B0NMA3_BACSE</name>
<dbReference type="AlphaFoldDB" id="B0NMA3"/>
<dbReference type="Proteomes" id="UP000004713">
    <property type="component" value="Unassembled WGS sequence"/>
</dbReference>
<gene>
    <name evidence="1" type="ORF">BACSTE_00561</name>
</gene>
<evidence type="ECO:0000313" key="1">
    <source>
        <dbReference type="EMBL" id="EDS16431.1"/>
    </source>
</evidence>
<reference evidence="1 2" key="1">
    <citation type="submission" date="2007-11" db="EMBL/GenBank/DDBJ databases">
        <title>Draft genome sequence of Bacteroides stercoris(ATCC 43183).</title>
        <authorList>
            <person name="Sudarsanam P."/>
            <person name="Ley R."/>
            <person name="Guruge J."/>
            <person name="Turnbaugh P.J."/>
            <person name="Mahowald M."/>
            <person name="Liep D."/>
            <person name="Gordon J."/>
        </authorList>
    </citation>
    <scope>NUCLEOTIDE SEQUENCE [LARGE SCALE GENOMIC DNA]</scope>
    <source>
        <strain evidence="1 2">ATCC 43183</strain>
    </source>
</reference>
<dbReference type="RefSeq" id="WP_005653172.1">
    <property type="nucleotide sequence ID" value="NZ_CP102262.1"/>
</dbReference>
<comment type="caution">
    <text evidence="1">The sequence shown here is derived from an EMBL/GenBank/DDBJ whole genome shotgun (WGS) entry which is preliminary data.</text>
</comment>
<reference evidence="1 2" key="2">
    <citation type="submission" date="2007-11" db="EMBL/GenBank/DDBJ databases">
        <authorList>
            <person name="Fulton L."/>
            <person name="Clifton S."/>
            <person name="Fulton B."/>
            <person name="Xu J."/>
            <person name="Minx P."/>
            <person name="Pepin K.H."/>
            <person name="Johnson M."/>
            <person name="Thiruvilangam P."/>
            <person name="Bhonagiri V."/>
            <person name="Nash W.E."/>
            <person name="Mardis E.R."/>
            <person name="Wilson R.K."/>
        </authorList>
    </citation>
    <scope>NUCLEOTIDE SEQUENCE [LARGE SCALE GENOMIC DNA]</scope>
    <source>
        <strain evidence="1 2">ATCC 43183</strain>
    </source>
</reference>
<protein>
    <submittedName>
        <fullName evidence="1">Uncharacterized protein</fullName>
    </submittedName>
</protein>
<dbReference type="PROSITE" id="PS51257">
    <property type="entry name" value="PROKAR_LIPOPROTEIN"/>
    <property type="match status" value="1"/>
</dbReference>
<organism evidence="1 2">
    <name type="scientific">Bacteroides stercoris ATCC 43183</name>
    <dbReference type="NCBI Taxonomy" id="449673"/>
    <lineage>
        <taxon>Bacteria</taxon>
        <taxon>Pseudomonadati</taxon>
        <taxon>Bacteroidota</taxon>
        <taxon>Bacteroidia</taxon>
        <taxon>Bacteroidales</taxon>
        <taxon>Bacteroidaceae</taxon>
        <taxon>Bacteroides</taxon>
    </lineage>
</organism>
<sequence>MKKILFFIILSVIILSCQNNSKPKEATKTETMEEKYDNACKKAALSPQTVDTVFMGLTFGMSEKQAMSHLRKLLKEGKLEDSFGSLTYTLTFGDKSARARISLSYFQDKLYEVSLNFYEMTAGGTSVFIPMDGKYLIQPARSAFAHKVNTTKDKYSSYQYNLNGIGWMFCFVKDNLIVEFSPLGRMSYTNAPVERAKKIFEAKQKAKKSKQTMSDL</sequence>